<feature type="signal peptide" evidence="2">
    <location>
        <begin position="1"/>
        <end position="32"/>
    </location>
</feature>
<dbReference type="KEGG" id="bsed:DN745_13895"/>
<evidence type="ECO:0000313" key="5">
    <source>
        <dbReference type="Proteomes" id="UP000249799"/>
    </source>
</evidence>
<keyword evidence="2" id="KW-0732">Signal</keyword>
<accession>A0A2Z4FN52</accession>
<dbReference type="InterPro" id="IPR000408">
    <property type="entry name" value="Reg_chr_condens"/>
</dbReference>
<name>A0A2Z4FN52_9DELT</name>
<gene>
    <name evidence="4" type="ORF">DN745_13895</name>
</gene>
<dbReference type="InterPro" id="IPR051210">
    <property type="entry name" value="Ub_ligase/GEF_domain"/>
</dbReference>
<dbReference type="OrthoDB" id="9758365at2"/>
<dbReference type="SUPFAM" id="SSF50985">
    <property type="entry name" value="RCC1/BLIP-II"/>
    <property type="match status" value="1"/>
</dbReference>
<dbReference type="SMART" id="SM00635">
    <property type="entry name" value="BID_2"/>
    <property type="match status" value="2"/>
</dbReference>
<evidence type="ECO:0000256" key="1">
    <source>
        <dbReference type="ARBA" id="ARBA00022737"/>
    </source>
</evidence>
<dbReference type="PROSITE" id="PS51257">
    <property type="entry name" value="PROKAR_LIPOPROTEIN"/>
    <property type="match status" value="1"/>
</dbReference>
<feature type="chain" id="PRO_5016314709" description="BIG2 domain-containing protein" evidence="2">
    <location>
        <begin position="33"/>
        <end position="592"/>
    </location>
</feature>
<feature type="domain" description="BIG2" evidence="3">
    <location>
        <begin position="68"/>
        <end position="148"/>
    </location>
</feature>
<dbReference type="PANTHER" id="PTHR22870:SF350">
    <property type="entry name" value="F12P19.9 PROTEIN"/>
    <property type="match status" value="1"/>
</dbReference>
<dbReference type="Gene3D" id="2.130.10.30">
    <property type="entry name" value="Regulator of chromosome condensation 1/beta-lactamase-inhibitor protein II"/>
    <property type="match status" value="2"/>
</dbReference>
<evidence type="ECO:0000313" key="4">
    <source>
        <dbReference type="EMBL" id="AWV90362.1"/>
    </source>
</evidence>
<organism evidence="4 5">
    <name type="scientific">Bradymonas sediminis</name>
    <dbReference type="NCBI Taxonomy" id="1548548"/>
    <lineage>
        <taxon>Bacteria</taxon>
        <taxon>Deltaproteobacteria</taxon>
        <taxon>Bradymonadales</taxon>
        <taxon>Bradymonadaceae</taxon>
        <taxon>Bradymonas</taxon>
    </lineage>
</organism>
<protein>
    <recommendedName>
        <fullName evidence="3">BIG2 domain-containing protein</fullName>
    </recommendedName>
</protein>
<dbReference type="Pfam" id="PF02368">
    <property type="entry name" value="Big_2"/>
    <property type="match status" value="1"/>
</dbReference>
<dbReference type="AlphaFoldDB" id="A0A2Z4FN52"/>
<evidence type="ECO:0000256" key="2">
    <source>
        <dbReference type="SAM" id="SignalP"/>
    </source>
</evidence>
<dbReference type="InterPro" id="IPR009091">
    <property type="entry name" value="RCC1/BLIP-II"/>
</dbReference>
<dbReference type="RefSeq" id="WP_111335774.1">
    <property type="nucleotide sequence ID" value="NZ_CP030032.1"/>
</dbReference>
<keyword evidence="1" id="KW-0677">Repeat</keyword>
<dbReference type="EMBL" id="CP030032">
    <property type="protein sequence ID" value="AWV90362.1"/>
    <property type="molecule type" value="Genomic_DNA"/>
</dbReference>
<dbReference type="PROSITE" id="PS50012">
    <property type="entry name" value="RCC1_3"/>
    <property type="match status" value="1"/>
</dbReference>
<feature type="domain" description="BIG2" evidence="3">
    <location>
        <begin position="154"/>
        <end position="236"/>
    </location>
</feature>
<proteinExistence type="predicted"/>
<keyword evidence="5" id="KW-1185">Reference proteome</keyword>
<dbReference type="Gene3D" id="2.60.40.1080">
    <property type="match status" value="2"/>
</dbReference>
<dbReference type="InterPro" id="IPR003343">
    <property type="entry name" value="Big_2"/>
</dbReference>
<evidence type="ECO:0000259" key="3">
    <source>
        <dbReference type="SMART" id="SM00635"/>
    </source>
</evidence>
<dbReference type="Pfam" id="PF13540">
    <property type="entry name" value="RCC1_2"/>
    <property type="match status" value="2"/>
</dbReference>
<dbReference type="SUPFAM" id="SSF49373">
    <property type="entry name" value="Invasin/intimin cell-adhesion fragments"/>
    <property type="match status" value="1"/>
</dbReference>
<sequence>MNTLRHMFKTRVHYSPSVFIVFSILCMTCLTAACSSDTGQDAAKSEEEATDIRQDVPEDVADVDESAHVAQLILSPDPVEAFVTQTVQINFRAYNDHGIQLDDADVTWRVENTQVATVDESGLLLGLEAGQTTLSATSGDAQASLEVIVRPFDELERIEIIPAQREVGVGESLALEVEAFRADGTKVTPLSLPVDWHSDAPERASVDASGLLRGIARGWVNIQASVGELRAEAGFRVELKFKAFGNNGGGYVISTGGQIYTMYFDEVTENSDGLWMPEFNQIRINDDAHFISIGNNQNGGRCALTRDGRVYCWGQNVLGNLGVDFVTTVLESPTLLETELRFESLAMGQYSTCGLTGSGSIYCWGDLLISGNFEDRYPDFLVGQSYEPALIDAGRYERIMMTRNTLCAQEIKTNAWYCMGSGEYGTLGNGSLDDQDELVAIGEPRVFLKLASRNGTTVGEGICGIDAQFQVWCWGRASGSIPQPVSWTDEMVDIQPQGLGFCSVTPDRHIQCWGRLSPCAVGRRAWVPNSETAYYEVPQAPIEGLPPDWESLAGRCVLTEGGDIWCWGLSQSTGNPIRPLECEPSAQRVQTF</sequence>
<dbReference type="Proteomes" id="UP000249799">
    <property type="component" value="Chromosome"/>
</dbReference>
<dbReference type="InterPro" id="IPR008964">
    <property type="entry name" value="Invasin/intimin_cell_adhesion"/>
</dbReference>
<dbReference type="PANTHER" id="PTHR22870">
    <property type="entry name" value="REGULATOR OF CHROMOSOME CONDENSATION"/>
    <property type="match status" value="1"/>
</dbReference>
<reference evidence="4 5" key="1">
    <citation type="submission" date="2018-06" db="EMBL/GenBank/DDBJ databases">
        <title>Lujinxingia sediminis gen. nov. sp. nov., a new facultative anaerobic member of the class Deltaproteobacteria, and proposal of Lujinxingaceae fam. nov.</title>
        <authorList>
            <person name="Guo L.-Y."/>
            <person name="Li C.-M."/>
            <person name="Wang S."/>
            <person name="Du Z.-J."/>
        </authorList>
    </citation>
    <scope>NUCLEOTIDE SEQUENCE [LARGE SCALE GENOMIC DNA]</scope>
    <source>
        <strain evidence="4 5">FA350</strain>
    </source>
</reference>